<name>A0ABV5FJ44_9FLAO</name>
<dbReference type="EMBL" id="JBHMEX010000021">
    <property type="protein sequence ID" value="MFB9063553.1"/>
    <property type="molecule type" value="Genomic_DNA"/>
</dbReference>
<evidence type="ECO:0000313" key="2">
    <source>
        <dbReference type="EMBL" id="MFB9063561.1"/>
    </source>
</evidence>
<comment type="caution">
    <text evidence="1">The sequence shown here is derived from an EMBL/GenBank/DDBJ whole genome shotgun (WGS) entry which is preliminary data.</text>
</comment>
<evidence type="ECO:0000313" key="3">
    <source>
        <dbReference type="Proteomes" id="UP001589589"/>
    </source>
</evidence>
<sequence>MYINKKRRKPDAKKESIFDTEARLVEEARKIAKNFQHVKPVKYLLK</sequence>
<keyword evidence="3" id="KW-1185">Reference proteome</keyword>
<protein>
    <submittedName>
        <fullName evidence="1">Uncharacterized protein</fullName>
    </submittedName>
</protein>
<evidence type="ECO:0000313" key="1">
    <source>
        <dbReference type="EMBL" id="MFB9063553.1"/>
    </source>
</evidence>
<reference evidence="1 3" key="1">
    <citation type="submission" date="2024-09" db="EMBL/GenBank/DDBJ databases">
        <authorList>
            <person name="Sun Q."/>
            <person name="Mori K."/>
        </authorList>
    </citation>
    <scope>NUCLEOTIDE SEQUENCE [LARGE SCALE GENOMIC DNA]</scope>
    <source>
        <strain evidence="1 3">CECT 7908</strain>
    </source>
</reference>
<organism evidence="1 3">
    <name type="scientific">Flavobacterium branchiarum</name>
    <dbReference type="NCBI Taxonomy" id="1114870"/>
    <lineage>
        <taxon>Bacteria</taxon>
        <taxon>Pseudomonadati</taxon>
        <taxon>Bacteroidota</taxon>
        <taxon>Flavobacteriia</taxon>
        <taxon>Flavobacteriales</taxon>
        <taxon>Flavobacteriaceae</taxon>
        <taxon>Flavobacterium</taxon>
    </lineage>
</organism>
<accession>A0ABV5FJ44</accession>
<proteinExistence type="predicted"/>
<dbReference type="Proteomes" id="UP001589589">
    <property type="component" value="Unassembled WGS sequence"/>
</dbReference>
<gene>
    <name evidence="1" type="ORF">ACFFUQ_05920</name>
    <name evidence="2" type="ORF">ACFFUQ_05960</name>
</gene>
<dbReference type="RefSeq" id="WP_290262772.1">
    <property type="nucleotide sequence ID" value="NZ_JAUFQQ010000003.1"/>
</dbReference>
<dbReference type="EMBL" id="JBHMEX010000022">
    <property type="protein sequence ID" value="MFB9063561.1"/>
    <property type="molecule type" value="Genomic_DNA"/>
</dbReference>